<dbReference type="GO" id="GO:0009097">
    <property type="term" value="P:isoleucine biosynthetic process"/>
    <property type="evidence" value="ECO:0007669"/>
    <property type="project" value="TreeGrafter"/>
</dbReference>
<dbReference type="InterPro" id="IPR001926">
    <property type="entry name" value="TrpB-like_PALP"/>
</dbReference>
<dbReference type="EC" id="4.3.1.18" evidence="4"/>
<dbReference type="HAMAP" id="MF_01030">
    <property type="entry name" value="D_Ser_dehydrat"/>
    <property type="match status" value="1"/>
</dbReference>
<dbReference type="Pfam" id="PF00291">
    <property type="entry name" value="PALP"/>
    <property type="match status" value="1"/>
</dbReference>
<evidence type="ECO:0000256" key="3">
    <source>
        <dbReference type="ARBA" id="ARBA00023239"/>
    </source>
</evidence>
<proteinExistence type="inferred from homology"/>
<gene>
    <name evidence="6" type="primary">dsdA_2</name>
    <name evidence="4" type="synonym">dsdA</name>
    <name evidence="6" type="ORF">NCTC12971_02771</name>
</gene>
<dbReference type="InterPro" id="IPR036052">
    <property type="entry name" value="TrpB-like_PALP_sf"/>
</dbReference>
<dbReference type="PANTHER" id="PTHR48078">
    <property type="entry name" value="THREONINE DEHYDRATASE, MITOCHONDRIAL-RELATED"/>
    <property type="match status" value="1"/>
</dbReference>
<evidence type="ECO:0000259" key="5">
    <source>
        <dbReference type="Pfam" id="PF00291"/>
    </source>
</evidence>
<dbReference type="GO" id="GO:0016836">
    <property type="term" value="F:hydro-lyase activity"/>
    <property type="evidence" value="ECO:0007669"/>
    <property type="project" value="UniProtKB-UniRule"/>
</dbReference>
<comment type="subunit">
    <text evidence="4">Monomer.</text>
</comment>
<dbReference type="InterPro" id="IPR011780">
    <property type="entry name" value="D_Ser_am_lyase"/>
</dbReference>
<comment type="similarity">
    <text evidence="4">Belongs to the serine/threonine dehydratase family. DsdA subfamily.</text>
</comment>
<dbReference type="NCBIfam" id="TIGR02035">
    <property type="entry name" value="D_Ser_am_lyase"/>
    <property type="match status" value="1"/>
</dbReference>
<dbReference type="GO" id="GO:0036088">
    <property type="term" value="P:D-serine catabolic process"/>
    <property type="evidence" value="ECO:0007669"/>
    <property type="project" value="TreeGrafter"/>
</dbReference>
<feature type="domain" description="Tryptophan synthase beta chain-like PALP" evidence="5">
    <location>
        <begin position="60"/>
        <end position="269"/>
    </location>
</feature>
<keyword evidence="2 4" id="KW-0663">Pyridoxal phosphate</keyword>
<sequence length="317" mass="34070">MLTHAEMLAMGAGLLQPEDDYARLFSDEFRAFFSATASPSVRPAIWGCRSALSAPNWALTSACICPPTPAAGKKQKLRENGGNVIEYAEDYGVAVEQGRQQAAADPHCFFIDDENSKTLFLGYAVAGGRLKQQCERQGIVVDEQHPLFVYLPCGVGGGPGGVAFGLKLAFGDHVHCLFAEPTHSPCMLLGVHTGLHDAIAVQDIGIDNLTAADGLAVGRPSGFVGRAMERLLDGFYTLSDEEMYQLLALLDRHEQIRLEPSALAGMPGPWRVVANPQWQAQQGLSEQQMANASHVVWATGGGMVPEDEMAAYLRQGT</sequence>
<comment type="caution">
    <text evidence="4">Lacks conserved residue(s) required for the propagation of feature annotation.</text>
</comment>
<dbReference type="PANTHER" id="PTHR48078:SF9">
    <property type="entry name" value="D-SERINE DEHYDRATASE"/>
    <property type="match status" value="1"/>
</dbReference>
<comment type="catalytic activity">
    <reaction evidence="4">
        <text>D-serine = pyruvate + NH4(+)</text>
        <dbReference type="Rhea" id="RHEA:13977"/>
        <dbReference type="ChEBI" id="CHEBI:15361"/>
        <dbReference type="ChEBI" id="CHEBI:28938"/>
        <dbReference type="ChEBI" id="CHEBI:35247"/>
        <dbReference type="EC" id="4.3.1.18"/>
    </reaction>
</comment>
<protein>
    <recommendedName>
        <fullName evidence="4">D-serine dehydratase</fullName>
        <ecNumber evidence="4">4.3.1.18</ecNumber>
    </recommendedName>
    <alternativeName>
        <fullName evidence="4">D-serine deaminase</fullName>
        <shortName evidence="4">DSD</shortName>
    </alternativeName>
</protein>
<dbReference type="NCBIfam" id="NF002823">
    <property type="entry name" value="PRK02991.1"/>
    <property type="match status" value="1"/>
</dbReference>
<dbReference type="Proteomes" id="UP000307968">
    <property type="component" value="Chromosome"/>
</dbReference>
<dbReference type="EMBL" id="LR590463">
    <property type="protein sequence ID" value="VTP62700.1"/>
    <property type="molecule type" value="Genomic_DNA"/>
</dbReference>
<organism evidence="6 7">
    <name type="scientific">Serratia rubidaea</name>
    <name type="common">Serratia marinorubra</name>
    <dbReference type="NCBI Taxonomy" id="61652"/>
    <lineage>
        <taxon>Bacteria</taxon>
        <taxon>Pseudomonadati</taxon>
        <taxon>Pseudomonadota</taxon>
        <taxon>Gammaproteobacteria</taxon>
        <taxon>Enterobacterales</taxon>
        <taxon>Yersiniaceae</taxon>
        <taxon>Serratia</taxon>
    </lineage>
</organism>
<evidence type="ECO:0000256" key="1">
    <source>
        <dbReference type="ARBA" id="ARBA00001933"/>
    </source>
</evidence>
<name>A0A4U9HFG9_SERRU</name>
<reference evidence="6 7" key="1">
    <citation type="submission" date="2019-05" db="EMBL/GenBank/DDBJ databases">
        <authorList>
            <consortium name="Pathogen Informatics"/>
        </authorList>
    </citation>
    <scope>NUCLEOTIDE SEQUENCE [LARGE SCALE GENOMIC DNA]</scope>
    <source>
        <strain evidence="6 7">NCTC12971</strain>
    </source>
</reference>
<evidence type="ECO:0000313" key="7">
    <source>
        <dbReference type="Proteomes" id="UP000307968"/>
    </source>
</evidence>
<evidence type="ECO:0000256" key="4">
    <source>
        <dbReference type="HAMAP-Rule" id="MF_01030"/>
    </source>
</evidence>
<dbReference type="SUPFAM" id="SSF53686">
    <property type="entry name" value="Tryptophan synthase beta subunit-like PLP-dependent enzymes"/>
    <property type="match status" value="1"/>
</dbReference>
<keyword evidence="3 4" id="KW-0456">Lyase</keyword>
<evidence type="ECO:0000313" key="6">
    <source>
        <dbReference type="EMBL" id="VTP62700.1"/>
    </source>
</evidence>
<dbReference type="GO" id="GO:0008721">
    <property type="term" value="F:D-serine ammonia-lyase activity"/>
    <property type="evidence" value="ECO:0007669"/>
    <property type="project" value="UniProtKB-EC"/>
</dbReference>
<dbReference type="AlphaFoldDB" id="A0A4U9HFG9"/>
<dbReference type="GO" id="GO:0030170">
    <property type="term" value="F:pyridoxal phosphate binding"/>
    <property type="evidence" value="ECO:0007669"/>
    <property type="project" value="InterPro"/>
</dbReference>
<dbReference type="Gene3D" id="3.40.50.1100">
    <property type="match status" value="1"/>
</dbReference>
<accession>A0A4U9HFG9</accession>
<evidence type="ECO:0000256" key="2">
    <source>
        <dbReference type="ARBA" id="ARBA00022898"/>
    </source>
</evidence>
<dbReference type="InterPro" id="IPR050147">
    <property type="entry name" value="Ser/Thr_Dehydratase"/>
</dbReference>
<comment type="cofactor">
    <cofactor evidence="1 4">
        <name>pyridoxal 5'-phosphate</name>
        <dbReference type="ChEBI" id="CHEBI:597326"/>
    </cofactor>
</comment>